<dbReference type="PROSITE" id="PS50294">
    <property type="entry name" value="WD_REPEATS_REGION"/>
    <property type="match status" value="1"/>
</dbReference>
<evidence type="ECO:0000313" key="10">
    <source>
        <dbReference type="EMBL" id="ANP39485.1"/>
    </source>
</evidence>
<dbReference type="PROSITE" id="PS51007">
    <property type="entry name" value="CYTC"/>
    <property type="match status" value="1"/>
</dbReference>
<keyword evidence="5 7" id="KW-0408">Iron</keyword>
<evidence type="ECO:0000256" key="1">
    <source>
        <dbReference type="ARBA" id="ARBA00022448"/>
    </source>
</evidence>
<dbReference type="SUPFAM" id="SSF46626">
    <property type="entry name" value="Cytochrome c"/>
    <property type="match status" value="1"/>
</dbReference>
<feature type="repeat" description="WD" evidence="6">
    <location>
        <begin position="26"/>
        <end position="57"/>
    </location>
</feature>
<accession>A0A1B0ZYS2</accession>
<dbReference type="PRINTS" id="PR00604">
    <property type="entry name" value="CYTCHRMECIAB"/>
</dbReference>
<dbReference type="InterPro" id="IPR036322">
    <property type="entry name" value="WD40_repeat_dom_sf"/>
</dbReference>
<organism evidence="10 11">
    <name type="scientific">Tritonibacter mobilis F1926</name>
    <dbReference type="NCBI Taxonomy" id="1265309"/>
    <lineage>
        <taxon>Bacteria</taxon>
        <taxon>Pseudomonadati</taxon>
        <taxon>Pseudomonadota</taxon>
        <taxon>Alphaproteobacteria</taxon>
        <taxon>Rhodobacterales</taxon>
        <taxon>Paracoccaceae</taxon>
        <taxon>Tritonibacter</taxon>
    </lineage>
</organism>
<evidence type="ECO:0000256" key="3">
    <source>
        <dbReference type="ARBA" id="ARBA00022723"/>
    </source>
</evidence>
<dbReference type="AlphaFoldDB" id="A0A1B0ZYS2"/>
<dbReference type="RefSeq" id="WP_005636044.1">
    <property type="nucleotide sequence ID" value="NZ_CP015230.1"/>
</dbReference>
<protein>
    <submittedName>
        <fullName evidence="10">Cytochrome C</fullName>
    </submittedName>
</protein>
<keyword evidence="4" id="KW-0249">Electron transport</keyword>
<dbReference type="OrthoDB" id="9805828at2"/>
<evidence type="ECO:0000256" key="8">
    <source>
        <dbReference type="SAM" id="SignalP"/>
    </source>
</evidence>
<evidence type="ECO:0000259" key="9">
    <source>
        <dbReference type="PROSITE" id="PS51007"/>
    </source>
</evidence>
<dbReference type="EMBL" id="CP015230">
    <property type="protein sequence ID" value="ANP39485.1"/>
    <property type="molecule type" value="Genomic_DNA"/>
</dbReference>
<keyword evidence="6" id="KW-0853">WD repeat</keyword>
<evidence type="ECO:0000313" key="11">
    <source>
        <dbReference type="Proteomes" id="UP000013243"/>
    </source>
</evidence>
<evidence type="ECO:0000256" key="4">
    <source>
        <dbReference type="ARBA" id="ARBA00022982"/>
    </source>
</evidence>
<dbReference type="InterPro" id="IPR036909">
    <property type="entry name" value="Cyt_c-like_dom_sf"/>
</dbReference>
<feature type="domain" description="Cytochrome c" evidence="9">
    <location>
        <begin position="320"/>
        <end position="422"/>
    </location>
</feature>
<dbReference type="STRING" id="1265309.K529_001790"/>
<dbReference type="Pfam" id="PF00034">
    <property type="entry name" value="Cytochrom_C"/>
    <property type="match status" value="1"/>
</dbReference>
<dbReference type="GO" id="GO:0046872">
    <property type="term" value="F:metal ion binding"/>
    <property type="evidence" value="ECO:0007669"/>
    <property type="project" value="UniProtKB-KW"/>
</dbReference>
<dbReference type="GeneID" id="28248524"/>
<sequence>MRRLALSLALCAAPVWGAGAEEFVTLKGHGGPIMALAVDDADRVASASFDNTAAIWQEGRPTWLEAHDAATAAVIFGPRGALFSGGDDFAIYRWQQGQPQDIGRHAGKIRALDVSLDGAFLASASWDGTIGLWSLNGGAGQQITVGAGVNDVRFDAKGRLFAATMTGQVQVYDTPDATPRLLAEQGFGINRLVLSQEGWLAYGAVDGGTRVIDMETGAQIADFTLDRRPILALAYHAQGQQIAVGDGHGYIMMIDTRNWTIARDFRAMREGPVWALAFSRDGSRIWAGGIHDVIYGWPIALMDSHQAAGNETRSFLQAPETMSNGERQFMRKCSICHDLNDAGQRRAGPHLAGLFGRAAGSLPGYRYSRTLLQSDLIWTDETIDALFDQGPDHYIPGSKMPMQRITAPTDRQDLIDYLKTATKLPEDD</sequence>
<dbReference type="KEGG" id="rmb:K529_001790"/>
<dbReference type="SUPFAM" id="SSF50978">
    <property type="entry name" value="WD40 repeat-like"/>
    <property type="match status" value="1"/>
</dbReference>
<dbReference type="SMART" id="SM00320">
    <property type="entry name" value="WD40"/>
    <property type="match status" value="7"/>
</dbReference>
<feature type="repeat" description="WD" evidence="6">
    <location>
        <begin position="102"/>
        <end position="143"/>
    </location>
</feature>
<dbReference type="GO" id="GO:0020037">
    <property type="term" value="F:heme binding"/>
    <property type="evidence" value="ECO:0007669"/>
    <property type="project" value="InterPro"/>
</dbReference>
<dbReference type="Proteomes" id="UP000013243">
    <property type="component" value="Chromosome"/>
</dbReference>
<keyword evidence="8" id="KW-0732">Signal</keyword>
<evidence type="ECO:0000256" key="2">
    <source>
        <dbReference type="ARBA" id="ARBA00022617"/>
    </source>
</evidence>
<feature type="signal peptide" evidence="8">
    <location>
        <begin position="1"/>
        <end position="20"/>
    </location>
</feature>
<dbReference type="GO" id="GO:0009055">
    <property type="term" value="F:electron transfer activity"/>
    <property type="evidence" value="ECO:0007669"/>
    <property type="project" value="InterPro"/>
</dbReference>
<feature type="chain" id="PRO_5008518227" evidence="8">
    <location>
        <begin position="21"/>
        <end position="428"/>
    </location>
</feature>
<reference evidence="10 11" key="1">
    <citation type="journal article" date="2016" name="ISME J.">
        <title>Global occurrence and heterogeneity of the Roseobacter-clade species Ruegeria mobilis.</title>
        <authorList>
            <person name="Sonnenschein E."/>
            <person name="Gram L."/>
        </authorList>
    </citation>
    <scope>NUCLEOTIDE SEQUENCE [LARGE SCALE GENOMIC DNA]</scope>
    <source>
        <strain evidence="10 11">F1926</strain>
    </source>
</reference>
<dbReference type="Gene3D" id="2.130.10.10">
    <property type="entry name" value="YVTN repeat-like/Quinoprotein amine dehydrogenase"/>
    <property type="match status" value="2"/>
</dbReference>
<evidence type="ECO:0000256" key="7">
    <source>
        <dbReference type="PROSITE-ProRule" id="PRU00433"/>
    </source>
</evidence>
<gene>
    <name evidence="10" type="ORF">K529_001790</name>
</gene>
<evidence type="ECO:0000256" key="6">
    <source>
        <dbReference type="PROSITE-ProRule" id="PRU00221"/>
    </source>
</evidence>
<proteinExistence type="predicted"/>
<name>A0A1B0ZYS2_9RHOB</name>
<dbReference type="InterPro" id="IPR009056">
    <property type="entry name" value="Cyt_c-like_dom"/>
</dbReference>
<dbReference type="Gene3D" id="1.10.760.10">
    <property type="entry name" value="Cytochrome c-like domain"/>
    <property type="match status" value="1"/>
</dbReference>
<dbReference type="PANTHER" id="PTHR19879">
    <property type="entry name" value="TRANSCRIPTION INITIATION FACTOR TFIID"/>
    <property type="match status" value="1"/>
</dbReference>
<dbReference type="PANTHER" id="PTHR19879:SF9">
    <property type="entry name" value="TRANSCRIPTION INITIATION FACTOR TFIID SUBUNIT 5"/>
    <property type="match status" value="1"/>
</dbReference>
<dbReference type="InterPro" id="IPR001680">
    <property type="entry name" value="WD40_rpt"/>
</dbReference>
<keyword evidence="3 7" id="KW-0479">Metal-binding</keyword>
<keyword evidence="1" id="KW-0813">Transport</keyword>
<dbReference type="PROSITE" id="PS50082">
    <property type="entry name" value="WD_REPEATS_2"/>
    <property type="match status" value="2"/>
</dbReference>
<dbReference type="InterPro" id="IPR002327">
    <property type="entry name" value="Cyt_c_1A/1B"/>
</dbReference>
<evidence type="ECO:0000256" key="5">
    <source>
        <dbReference type="ARBA" id="ARBA00023004"/>
    </source>
</evidence>
<dbReference type="Pfam" id="PF00400">
    <property type="entry name" value="WD40"/>
    <property type="match status" value="2"/>
</dbReference>
<dbReference type="InterPro" id="IPR015943">
    <property type="entry name" value="WD40/YVTN_repeat-like_dom_sf"/>
</dbReference>
<keyword evidence="2 7" id="KW-0349">Heme</keyword>